<sequence length="278" mass="32424">MNRYLFLLFLMLCSFSVNAQVEVVKDTIVESSELLKNAASSFNSQQQAIQESLYDQDSTLFTDSTYADADDEYQQYELRSASDSIYQLLKADPSLKYKKTVKDAAVNNKPQIEAETNWFFKFLDFLYDARNVLVIIATIGLVAILIWFLDKNKMLILRGAKKQEQVSIPESIESWGPAEYRIQISSSTQQGDLKMAVRWWYLYTLYNLNLKEFIIMGDGKTNNEYLRNMRPTPYYKKFASLTLDYEYIWYGGFTPDDTRFQHIRQSFSDFNQTIEGES</sequence>
<evidence type="ECO:0000313" key="4">
    <source>
        <dbReference type="Proteomes" id="UP000260644"/>
    </source>
</evidence>
<proteinExistence type="predicted"/>
<accession>A0A3E1Y7F1</accession>
<evidence type="ECO:0008006" key="5">
    <source>
        <dbReference type="Google" id="ProtNLM"/>
    </source>
</evidence>
<dbReference type="AlphaFoldDB" id="A0A3E1Y7F1"/>
<protein>
    <recommendedName>
        <fullName evidence="5">DUF4129 domain-containing protein</fullName>
    </recommendedName>
</protein>
<gene>
    <name evidence="3" type="ORF">DVR12_16735</name>
</gene>
<reference evidence="3 4" key="1">
    <citation type="submission" date="2018-07" db="EMBL/GenBank/DDBJ databases">
        <title>Chitinophaga K2CV101002-2 sp. nov., isolated from a monsoon evergreen broad-leaved forest soil.</title>
        <authorList>
            <person name="Lv Y."/>
        </authorList>
    </citation>
    <scope>NUCLEOTIDE SEQUENCE [LARGE SCALE GENOMIC DNA]</scope>
    <source>
        <strain evidence="3 4">GDMCC 1.1288</strain>
    </source>
</reference>
<comment type="caution">
    <text evidence="3">The sequence shown here is derived from an EMBL/GenBank/DDBJ whole genome shotgun (WGS) entry which is preliminary data.</text>
</comment>
<keyword evidence="1" id="KW-0472">Membrane</keyword>
<feature type="transmembrane region" description="Helical" evidence="1">
    <location>
        <begin position="129"/>
        <end position="149"/>
    </location>
</feature>
<keyword evidence="1" id="KW-1133">Transmembrane helix</keyword>
<name>A0A3E1Y7F1_9BACT</name>
<evidence type="ECO:0000256" key="2">
    <source>
        <dbReference type="SAM" id="SignalP"/>
    </source>
</evidence>
<keyword evidence="1" id="KW-0812">Transmembrane</keyword>
<dbReference type="RefSeq" id="WP_116976944.1">
    <property type="nucleotide sequence ID" value="NZ_QPMM01000009.1"/>
</dbReference>
<evidence type="ECO:0000313" key="3">
    <source>
        <dbReference type="EMBL" id="RFS20995.1"/>
    </source>
</evidence>
<feature type="signal peptide" evidence="2">
    <location>
        <begin position="1"/>
        <end position="19"/>
    </location>
</feature>
<feature type="chain" id="PRO_5017821003" description="DUF4129 domain-containing protein" evidence="2">
    <location>
        <begin position="20"/>
        <end position="278"/>
    </location>
</feature>
<dbReference type="Proteomes" id="UP000260644">
    <property type="component" value="Unassembled WGS sequence"/>
</dbReference>
<keyword evidence="4" id="KW-1185">Reference proteome</keyword>
<dbReference type="EMBL" id="QPMM01000009">
    <property type="protein sequence ID" value="RFS20995.1"/>
    <property type="molecule type" value="Genomic_DNA"/>
</dbReference>
<keyword evidence="2" id="KW-0732">Signal</keyword>
<dbReference type="OrthoDB" id="5491447at2"/>
<evidence type="ECO:0000256" key="1">
    <source>
        <dbReference type="SAM" id="Phobius"/>
    </source>
</evidence>
<organism evidence="3 4">
    <name type="scientific">Chitinophaga silvatica</name>
    <dbReference type="NCBI Taxonomy" id="2282649"/>
    <lineage>
        <taxon>Bacteria</taxon>
        <taxon>Pseudomonadati</taxon>
        <taxon>Bacteroidota</taxon>
        <taxon>Chitinophagia</taxon>
        <taxon>Chitinophagales</taxon>
        <taxon>Chitinophagaceae</taxon>
        <taxon>Chitinophaga</taxon>
    </lineage>
</organism>